<dbReference type="PANTHER" id="PTHR34980:SF3">
    <property type="entry name" value="BLR8105 PROTEIN"/>
    <property type="match status" value="1"/>
</dbReference>
<dbReference type="EMBL" id="LGSI01000011">
    <property type="protein sequence ID" value="OCR26580.1"/>
    <property type="molecule type" value="Genomic_DNA"/>
</dbReference>
<protein>
    <submittedName>
        <fullName evidence="3">Membrane protein</fullName>
    </submittedName>
</protein>
<reference evidence="3 4" key="1">
    <citation type="submission" date="2015-07" db="EMBL/GenBank/DDBJ databases">
        <title>Draft genome sequence of a diazotrophic, plant growth-promoting rhizobacterium of the Pseudomonas syringae complex.</title>
        <authorList>
            <person name="Patten C.L."/>
            <person name="Jeong H."/>
        </authorList>
    </citation>
    <scope>NUCLEOTIDE SEQUENCE [LARGE SCALE GENOMIC DNA]</scope>
    <source>
        <strain evidence="3 4">GR12-2</strain>
    </source>
</reference>
<dbReference type="Proteomes" id="UP000093104">
    <property type="component" value="Unassembled WGS sequence"/>
</dbReference>
<dbReference type="Pfam" id="PF05656">
    <property type="entry name" value="DUF805"/>
    <property type="match status" value="1"/>
</dbReference>
<dbReference type="InterPro" id="IPR008523">
    <property type="entry name" value="DUF805"/>
</dbReference>
<dbReference type="RefSeq" id="WP_065831808.1">
    <property type="nucleotide sequence ID" value="NZ_LGSI01000011.1"/>
</dbReference>
<feature type="region of interest" description="Disordered" evidence="1">
    <location>
        <begin position="278"/>
        <end position="302"/>
    </location>
</feature>
<keyword evidence="2" id="KW-1133">Transmembrane helix</keyword>
<accession>A0A1C7ZBC8</accession>
<dbReference type="PATRIC" id="fig|317.243.peg.4661"/>
<gene>
    <name evidence="3" type="ORF">AFK24_02900</name>
</gene>
<evidence type="ECO:0000256" key="1">
    <source>
        <dbReference type="SAM" id="MobiDB-lite"/>
    </source>
</evidence>
<sequence length="302" mass="32081">MADTLYKIVFDGQLRTGVDLQTAKLNLAQLFKSETSAVEKLFSGKPIALKRGLTHSDALSYISALTNAGVDARIEADPAISLSLEEIEEPRAHAEPVSAYAASPYAPPRAPVGAAALQYSTLKVFSVQGRIGRVRYLAWSLVLMVVASLVAALCAGVMSVSLVGGGLLATVAFVAFLVISIQIGVQRLHDVGWSGWLLLLNLIPFVNSIFPILIVVMPGNQGANQYGPPAPPNSQSVKVLAWLWVAFLALIITAGIVGGFSAIQAELENSTVEYEQSLPYDDDAATPSDEDSDTVIESEVNK</sequence>
<keyword evidence="2" id="KW-0812">Transmembrane</keyword>
<dbReference type="AlphaFoldDB" id="A0A1C7ZBC8"/>
<feature type="transmembrane region" description="Helical" evidence="2">
    <location>
        <begin position="239"/>
        <end position="263"/>
    </location>
</feature>
<comment type="caution">
    <text evidence="3">The sequence shown here is derived from an EMBL/GenBank/DDBJ whole genome shotgun (WGS) entry which is preliminary data.</text>
</comment>
<feature type="transmembrane region" description="Helical" evidence="2">
    <location>
        <begin position="197"/>
        <end position="219"/>
    </location>
</feature>
<dbReference type="OrthoDB" id="9812349at2"/>
<feature type="transmembrane region" description="Helical" evidence="2">
    <location>
        <begin position="166"/>
        <end position="185"/>
    </location>
</feature>
<keyword evidence="2" id="KW-0472">Membrane</keyword>
<feature type="transmembrane region" description="Helical" evidence="2">
    <location>
        <begin position="136"/>
        <end position="160"/>
    </location>
</feature>
<dbReference type="GO" id="GO:0005886">
    <property type="term" value="C:plasma membrane"/>
    <property type="evidence" value="ECO:0007669"/>
    <property type="project" value="TreeGrafter"/>
</dbReference>
<organism evidence="3 4">
    <name type="scientific">Pseudomonas syringae</name>
    <dbReference type="NCBI Taxonomy" id="317"/>
    <lineage>
        <taxon>Bacteria</taxon>
        <taxon>Pseudomonadati</taxon>
        <taxon>Pseudomonadota</taxon>
        <taxon>Gammaproteobacteria</taxon>
        <taxon>Pseudomonadales</taxon>
        <taxon>Pseudomonadaceae</taxon>
        <taxon>Pseudomonas</taxon>
    </lineage>
</organism>
<name>A0A1C7ZBC8_PSESX</name>
<evidence type="ECO:0000313" key="4">
    <source>
        <dbReference type="Proteomes" id="UP000093104"/>
    </source>
</evidence>
<evidence type="ECO:0000313" key="3">
    <source>
        <dbReference type="EMBL" id="OCR26580.1"/>
    </source>
</evidence>
<dbReference type="PANTHER" id="PTHR34980">
    <property type="entry name" value="INNER MEMBRANE PROTEIN-RELATED-RELATED"/>
    <property type="match status" value="1"/>
</dbReference>
<proteinExistence type="predicted"/>
<evidence type="ECO:0000256" key="2">
    <source>
        <dbReference type="SAM" id="Phobius"/>
    </source>
</evidence>
<feature type="compositionally biased region" description="Acidic residues" evidence="1">
    <location>
        <begin position="280"/>
        <end position="296"/>
    </location>
</feature>